<feature type="compositionally biased region" description="Low complexity" evidence="9">
    <location>
        <begin position="631"/>
        <end position="645"/>
    </location>
</feature>
<feature type="compositionally biased region" description="Low complexity" evidence="9">
    <location>
        <begin position="8"/>
        <end position="22"/>
    </location>
</feature>
<evidence type="ECO:0000256" key="1">
    <source>
        <dbReference type="ARBA" id="ARBA00004123"/>
    </source>
</evidence>
<dbReference type="EMBL" id="JANBPU010000252">
    <property type="protein sequence ID" value="KAJ1913593.1"/>
    <property type="molecule type" value="Genomic_DNA"/>
</dbReference>
<evidence type="ECO:0000313" key="10">
    <source>
        <dbReference type="EMBL" id="KAJ1913593.1"/>
    </source>
</evidence>
<keyword evidence="7" id="KW-0131">Cell cycle</keyword>
<comment type="caution">
    <text evidence="10">The sequence shown here is derived from an EMBL/GenBank/DDBJ whole genome shotgun (WGS) entry which is preliminary data.</text>
</comment>
<protein>
    <recommendedName>
        <fullName evidence="3">Spindle assembly checkpoint component MAD1</fullName>
    </recommendedName>
</protein>
<comment type="similarity">
    <text evidence="2">Belongs to the MAD1 family.</text>
</comment>
<keyword evidence="4" id="KW-0132">Cell division</keyword>
<feature type="compositionally biased region" description="Basic and acidic residues" evidence="9">
    <location>
        <begin position="354"/>
        <end position="368"/>
    </location>
</feature>
<evidence type="ECO:0000256" key="8">
    <source>
        <dbReference type="SAM" id="Coils"/>
    </source>
</evidence>
<evidence type="ECO:0000256" key="7">
    <source>
        <dbReference type="ARBA" id="ARBA00023306"/>
    </source>
</evidence>
<organism evidence="10 11">
    <name type="scientific">Mycoemilia scoparia</name>
    <dbReference type="NCBI Taxonomy" id="417184"/>
    <lineage>
        <taxon>Eukaryota</taxon>
        <taxon>Fungi</taxon>
        <taxon>Fungi incertae sedis</taxon>
        <taxon>Zoopagomycota</taxon>
        <taxon>Kickxellomycotina</taxon>
        <taxon>Kickxellomycetes</taxon>
        <taxon>Kickxellales</taxon>
        <taxon>Kickxellaceae</taxon>
        <taxon>Mycoemilia</taxon>
    </lineage>
</organism>
<evidence type="ECO:0000256" key="5">
    <source>
        <dbReference type="ARBA" id="ARBA00022776"/>
    </source>
</evidence>
<keyword evidence="8" id="KW-0175">Coiled coil</keyword>
<feature type="compositionally biased region" description="Low complexity" evidence="9">
    <location>
        <begin position="785"/>
        <end position="830"/>
    </location>
</feature>
<dbReference type="GO" id="GO:0005635">
    <property type="term" value="C:nuclear envelope"/>
    <property type="evidence" value="ECO:0007669"/>
    <property type="project" value="TreeGrafter"/>
</dbReference>
<gene>
    <name evidence="10" type="primary">MAD1</name>
    <name evidence="10" type="ORF">H4219_005146</name>
</gene>
<dbReference type="PANTHER" id="PTHR23168:SF0">
    <property type="entry name" value="MITOTIC SPINDLE ASSEMBLY CHECKPOINT PROTEIN MAD1"/>
    <property type="match status" value="1"/>
</dbReference>
<evidence type="ECO:0000313" key="11">
    <source>
        <dbReference type="Proteomes" id="UP001150538"/>
    </source>
</evidence>
<dbReference type="GO" id="GO:0032259">
    <property type="term" value="P:methylation"/>
    <property type="evidence" value="ECO:0007669"/>
    <property type="project" value="UniProtKB-KW"/>
</dbReference>
<dbReference type="Proteomes" id="UP001150538">
    <property type="component" value="Unassembled WGS sequence"/>
</dbReference>
<dbReference type="GO" id="GO:0051301">
    <property type="term" value="P:cell division"/>
    <property type="evidence" value="ECO:0007669"/>
    <property type="project" value="UniProtKB-KW"/>
</dbReference>
<evidence type="ECO:0000256" key="9">
    <source>
        <dbReference type="SAM" id="MobiDB-lite"/>
    </source>
</evidence>
<feature type="region of interest" description="Disordered" evidence="9">
    <location>
        <begin position="57"/>
        <end position="174"/>
    </location>
</feature>
<feature type="coiled-coil region" evidence="8">
    <location>
        <begin position="383"/>
        <end position="441"/>
    </location>
</feature>
<accession>A0A9W8DQM2</accession>
<keyword evidence="5" id="KW-0498">Mitosis</keyword>
<dbReference type="GO" id="GO:0008168">
    <property type="term" value="F:methyltransferase activity"/>
    <property type="evidence" value="ECO:0007669"/>
    <property type="project" value="UniProtKB-KW"/>
</dbReference>
<dbReference type="InterPro" id="IPR008672">
    <property type="entry name" value="Mad1"/>
</dbReference>
<feature type="coiled-coil region" evidence="8">
    <location>
        <begin position="678"/>
        <end position="719"/>
    </location>
</feature>
<proteinExistence type="inferred from homology"/>
<dbReference type="Gene3D" id="6.10.250.90">
    <property type="match status" value="1"/>
</dbReference>
<evidence type="ECO:0000256" key="6">
    <source>
        <dbReference type="ARBA" id="ARBA00023242"/>
    </source>
</evidence>
<feature type="compositionally biased region" description="Acidic residues" evidence="9">
    <location>
        <begin position="110"/>
        <end position="119"/>
    </location>
</feature>
<feature type="region of interest" description="Disordered" evidence="9">
    <location>
        <begin position="354"/>
        <end position="380"/>
    </location>
</feature>
<reference evidence="10" key="1">
    <citation type="submission" date="2022-07" db="EMBL/GenBank/DDBJ databases">
        <title>Phylogenomic reconstructions and comparative analyses of Kickxellomycotina fungi.</title>
        <authorList>
            <person name="Reynolds N.K."/>
            <person name="Stajich J.E."/>
            <person name="Barry K."/>
            <person name="Grigoriev I.V."/>
            <person name="Crous P."/>
            <person name="Smith M.E."/>
        </authorList>
    </citation>
    <scope>NUCLEOTIDE SEQUENCE</scope>
    <source>
        <strain evidence="10">NBRC 100468</strain>
    </source>
</reference>
<dbReference type="SUPFAM" id="SSF75704">
    <property type="entry name" value="Mitotic arrest deficient-like 1, Mad1"/>
    <property type="match status" value="1"/>
</dbReference>
<dbReference type="GO" id="GO:0072686">
    <property type="term" value="C:mitotic spindle"/>
    <property type="evidence" value="ECO:0007669"/>
    <property type="project" value="TreeGrafter"/>
</dbReference>
<feature type="compositionally biased region" description="Polar residues" evidence="9">
    <location>
        <begin position="369"/>
        <end position="380"/>
    </location>
</feature>
<keyword evidence="11" id="KW-1185">Reference proteome</keyword>
<dbReference type="GO" id="GO:0051315">
    <property type="term" value="P:attachment of mitotic spindle microtubules to kinetochore"/>
    <property type="evidence" value="ECO:0007669"/>
    <property type="project" value="TreeGrafter"/>
</dbReference>
<sequence>MIMRSYITSTSSAAAPSSLRTTTAGTMVGGGLMAEATPIRTGNQNTHSTMMLPSLSTLSSVSRHQKSERGGHDNNNGTAAVAGSDSGLTQTPMLPLTNIKATNSTNGSKEEEEDDDDDGGVLSSVLRPNRLFTTPNSGGNSEFSGVVRRSSPSMPTITPRSRGKTLSVLGSSSPARSILESMRREDQRGHELEQAKQRMLKAESQAQSLNQRLEREKLETEKTHQMYKSEIRKLAGRIEKLEKDRKWLFEQEEAAQARIKELESSSSNGSRQQDETEKYWALEQQFHDLTAEHEDLQIEYCKSTRLMEQQKIEFEHTTESLKRKCSKYVEQIQQQSEKLKDMATQIADCHHQEMAMKSQRGESSKDNENSMPSSSSAITQKEVSELLSHIRNLETQNKKLAEKNTMLSKTSSRVGLISEENMALKSKVERLEKEMEQSSNMHSELEVWKQERDQWDQIFNEHNHQTGDGSRDDMLPKSAFAAVRLIKNLYAEADGLRNQIDEYKHLLSTKNQDVGQAHQSLEQVRQKCRELEIQASKERASRRSVEKIKQMAQREVAFLRDQLRLYDTEETANITMAISTAIVDQASAAARTSGMVDYDDVQKKLERINKLETLVEQQREWLKELENEILNTNNNGDGSGNSKGSQDQIPNRMGEETDQQKQQRSISRSAEAESLATQYQVQLKYDELQDKYNQLETKYKELEDETKRVSRKYAEVEQEAAKLEWLVGEGHHDPTKERILELRDNPTSIEWNKRKRAIETLEAENQAMAERIKELLQAANDNSGNSSENQPLSLSSSSASSIQQSPMGTPLTLLNNTRSSSNNNNNNNNAAAGLLDTVVNNLKEENKELVEQNGMLEKRIERLKSEWLLKAQEMRQAVYSLLGYRLDFLPNGKFRLTSMYSEHRDQCFNFTSSSTSAVATTKPGGSGSNGADANNNSGDGGEGTMVLTGGGSKEYLNNHVGDINYWIRERGSVPIFLATIIIKEFENWEKRQQETAST</sequence>
<comment type="subcellular location">
    <subcellularLocation>
        <location evidence="1">Nucleus</location>
    </subcellularLocation>
</comment>
<evidence type="ECO:0000256" key="2">
    <source>
        <dbReference type="ARBA" id="ARBA00008029"/>
    </source>
</evidence>
<keyword evidence="10" id="KW-0808">Transferase</keyword>
<feature type="coiled-coil region" evidence="8">
    <location>
        <begin position="839"/>
        <end position="866"/>
    </location>
</feature>
<feature type="region of interest" description="Disordered" evidence="9">
    <location>
        <begin position="631"/>
        <end position="673"/>
    </location>
</feature>
<dbReference type="Pfam" id="PF05557">
    <property type="entry name" value="MAD"/>
    <property type="match status" value="1"/>
</dbReference>
<keyword evidence="6" id="KW-0539">Nucleus</keyword>
<keyword evidence="10" id="KW-0489">Methyltransferase</keyword>
<name>A0A9W8DQM2_9FUNG</name>
<dbReference type="OrthoDB" id="331602at2759"/>
<evidence type="ECO:0000256" key="4">
    <source>
        <dbReference type="ARBA" id="ARBA00022618"/>
    </source>
</evidence>
<feature type="compositionally biased region" description="Polar residues" evidence="9">
    <location>
        <begin position="131"/>
        <end position="143"/>
    </location>
</feature>
<dbReference type="AlphaFoldDB" id="A0A9W8DQM2"/>
<feature type="compositionally biased region" description="Polar residues" evidence="9">
    <location>
        <begin position="150"/>
        <end position="159"/>
    </location>
</feature>
<evidence type="ECO:0000256" key="3">
    <source>
        <dbReference type="ARBA" id="ARBA00022019"/>
    </source>
</evidence>
<feature type="coiled-coil region" evidence="8">
    <location>
        <begin position="486"/>
        <end position="569"/>
    </location>
</feature>
<feature type="region of interest" description="Disordered" evidence="9">
    <location>
        <begin position="918"/>
        <end position="944"/>
    </location>
</feature>
<dbReference type="GO" id="GO:0000776">
    <property type="term" value="C:kinetochore"/>
    <property type="evidence" value="ECO:0007669"/>
    <property type="project" value="TreeGrafter"/>
</dbReference>
<dbReference type="GO" id="GO:0007094">
    <property type="term" value="P:mitotic spindle assembly checkpoint signaling"/>
    <property type="evidence" value="ECO:0007669"/>
    <property type="project" value="InterPro"/>
</dbReference>
<dbReference type="Gene3D" id="3.30.457.60">
    <property type="match status" value="1"/>
</dbReference>
<feature type="coiled-coil region" evidence="8">
    <location>
        <begin position="192"/>
        <end position="338"/>
    </location>
</feature>
<feature type="region of interest" description="Disordered" evidence="9">
    <location>
        <begin position="1"/>
        <end position="22"/>
    </location>
</feature>
<feature type="region of interest" description="Disordered" evidence="9">
    <location>
        <begin position="781"/>
        <end position="830"/>
    </location>
</feature>
<dbReference type="PANTHER" id="PTHR23168">
    <property type="entry name" value="MITOTIC SPINDLE ASSEMBLY CHECKPOINT PROTEIN MAD1 MITOTIC ARREST DEFICIENT-LIKE PROTEIN 1"/>
    <property type="match status" value="1"/>
</dbReference>